<dbReference type="EMBL" id="CP042806">
    <property type="protein sequence ID" value="QEE27361.1"/>
    <property type="molecule type" value="Genomic_DNA"/>
</dbReference>
<evidence type="ECO:0000313" key="1">
    <source>
        <dbReference type="EMBL" id="QEE27361.1"/>
    </source>
</evidence>
<reference evidence="1 2" key="1">
    <citation type="submission" date="2019-08" db="EMBL/GenBank/DDBJ databases">
        <title>Complete genome sequence of Terriglobus albidus strain ORNL.</title>
        <authorList>
            <person name="Podar M."/>
        </authorList>
    </citation>
    <scope>NUCLEOTIDE SEQUENCE [LARGE SCALE GENOMIC DNA]</scope>
    <source>
        <strain evidence="1 2">ORNL</strain>
    </source>
</reference>
<dbReference type="OrthoDB" id="117379at2"/>
<dbReference type="AlphaFoldDB" id="A0A5B9EAA4"/>
<dbReference type="KEGG" id="talb:FTW19_04640"/>
<organism evidence="1 2">
    <name type="scientific">Terriglobus albidus</name>
    <dbReference type="NCBI Taxonomy" id="1592106"/>
    <lineage>
        <taxon>Bacteria</taxon>
        <taxon>Pseudomonadati</taxon>
        <taxon>Acidobacteriota</taxon>
        <taxon>Terriglobia</taxon>
        <taxon>Terriglobales</taxon>
        <taxon>Acidobacteriaceae</taxon>
        <taxon>Terriglobus</taxon>
    </lineage>
</organism>
<keyword evidence="2" id="KW-1185">Reference proteome</keyword>
<gene>
    <name evidence="1" type="ORF">FTW19_04640</name>
</gene>
<name>A0A5B9EAA4_9BACT</name>
<sequence length="246" mass="27418">METGKKIAIGCTAAVVLAVGGRLGMIAYQRHQAATAVVEKPTFEWKLTDDDMVHLKHLYPSTMKDAKDLVGKRAWISAGGQMEYFPYAGKQVQWGKKAGTLLGAQPMDIKDMITQRPPKSVIATQRIPADSTAIMAVFTNPDEKATYAATVGYIENGQYTFYLDEMFFYDDPHTLYKHWGAENWAAIDKHEARLGMSENMMMMALGQVSQSGSQKKGDRTVHYYNLGKPYDVTFVSDKATKIEPSK</sequence>
<protein>
    <submittedName>
        <fullName evidence="1">Uncharacterized protein</fullName>
    </submittedName>
</protein>
<dbReference type="Proteomes" id="UP000321820">
    <property type="component" value="Chromosome"/>
</dbReference>
<dbReference type="RefSeq" id="WP_147646553.1">
    <property type="nucleotide sequence ID" value="NZ_CP042806.1"/>
</dbReference>
<proteinExistence type="predicted"/>
<evidence type="ECO:0000313" key="2">
    <source>
        <dbReference type="Proteomes" id="UP000321820"/>
    </source>
</evidence>
<accession>A0A5B9EAA4</accession>